<dbReference type="PANTHER" id="PTHR30073:SF5">
    <property type="entry name" value="ASPARTATE--AMMONIA LIGASE"/>
    <property type="match status" value="1"/>
</dbReference>
<dbReference type="PIRSF" id="PIRSF001555">
    <property type="entry name" value="Asp_ammon_ligase"/>
    <property type="match status" value="1"/>
</dbReference>
<proteinExistence type="predicted"/>
<gene>
    <name evidence="8" type="ORF">QLQ80_02545</name>
</gene>
<dbReference type="Gene3D" id="3.30.930.10">
    <property type="entry name" value="Bira Bifunctional Protein, Domain 2"/>
    <property type="match status" value="1"/>
</dbReference>
<dbReference type="Proteomes" id="UP001224428">
    <property type="component" value="Unassembled WGS sequence"/>
</dbReference>
<dbReference type="SUPFAM" id="SSF55681">
    <property type="entry name" value="Class II aaRS and biotin synthetases"/>
    <property type="match status" value="1"/>
</dbReference>
<dbReference type="InterPro" id="IPR006195">
    <property type="entry name" value="aa-tRNA-synth_II"/>
</dbReference>
<keyword evidence="6" id="KW-0061">Asparagine biosynthesis</keyword>
<organism evidence="8 9">
    <name type="scientific">Mycoplasma phocimorsus</name>
    <dbReference type="NCBI Taxonomy" id="3045839"/>
    <lineage>
        <taxon>Bacteria</taxon>
        <taxon>Bacillati</taxon>
        <taxon>Mycoplasmatota</taxon>
        <taxon>Mollicutes</taxon>
        <taxon>Mycoplasmataceae</taxon>
        <taxon>Mycoplasma</taxon>
    </lineage>
</organism>
<reference evidence="8" key="1">
    <citation type="submission" date="2023-05" db="EMBL/GenBank/DDBJ databases">
        <title>Mycoplasma phocimorsus sp. nov., isolated from Scandinavian patients with seal finger or septic arthritis after contact with seals.</title>
        <authorList>
            <person name="Skafte-Holm A."/>
            <person name="Pedersen T.R."/>
            <person name="Froelund M."/>
            <person name="Stegger M."/>
            <person name="Qvortrup K."/>
            <person name="Michaels D.L."/>
            <person name="Brown D.R."/>
            <person name="Jensen J.S."/>
        </authorList>
    </citation>
    <scope>NUCLEOTIDE SEQUENCE</scope>
    <source>
        <strain evidence="8">M5725</strain>
    </source>
</reference>
<protein>
    <submittedName>
        <fullName evidence="8">Aspartate--ammonia ligase</fullName>
    </submittedName>
</protein>
<dbReference type="AlphaFoldDB" id="A0AAJ1PSH1"/>
<dbReference type="GO" id="GO:0005524">
    <property type="term" value="F:ATP binding"/>
    <property type="evidence" value="ECO:0007669"/>
    <property type="project" value="UniProtKB-KW"/>
</dbReference>
<dbReference type="GO" id="GO:0005829">
    <property type="term" value="C:cytosol"/>
    <property type="evidence" value="ECO:0007669"/>
    <property type="project" value="TreeGrafter"/>
</dbReference>
<keyword evidence="9" id="KW-1185">Reference proteome</keyword>
<evidence type="ECO:0000313" key="9">
    <source>
        <dbReference type="Proteomes" id="UP001224428"/>
    </source>
</evidence>
<dbReference type="Pfam" id="PF03590">
    <property type="entry name" value="AsnA"/>
    <property type="match status" value="1"/>
</dbReference>
<evidence type="ECO:0000256" key="3">
    <source>
        <dbReference type="ARBA" id="ARBA00022605"/>
    </source>
</evidence>
<evidence type="ECO:0000259" key="7">
    <source>
        <dbReference type="PROSITE" id="PS50862"/>
    </source>
</evidence>
<dbReference type="GO" id="GO:0006529">
    <property type="term" value="P:asparagine biosynthetic process"/>
    <property type="evidence" value="ECO:0007669"/>
    <property type="project" value="UniProtKB-KW"/>
</dbReference>
<dbReference type="InterPro" id="IPR045864">
    <property type="entry name" value="aa-tRNA-synth_II/BPL/LPL"/>
</dbReference>
<dbReference type="GO" id="GO:0004071">
    <property type="term" value="F:aspartate-ammonia ligase activity"/>
    <property type="evidence" value="ECO:0007669"/>
    <property type="project" value="InterPro"/>
</dbReference>
<keyword evidence="3" id="KW-0028">Amino-acid biosynthesis</keyword>
<dbReference type="EMBL" id="JASDDP010000023">
    <property type="protein sequence ID" value="MDJ1645948.1"/>
    <property type="molecule type" value="Genomic_DNA"/>
</dbReference>
<evidence type="ECO:0000256" key="2">
    <source>
        <dbReference type="ARBA" id="ARBA00022598"/>
    </source>
</evidence>
<evidence type="ECO:0000256" key="6">
    <source>
        <dbReference type="ARBA" id="ARBA00022888"/>
    </source>
</evidence>
<evidence type="ECO:0000313" key="8">
    <source>
        <dbReference type="EMBL" id="MDJ1645948.1"/>
    </source>
</evidence>
<keyword evidence="5" id="KW-0067">ATP-binding</keyword>
<evidence type="ECO:0000256" key="1">
    <source>
        <dbReference type="ARBA" id="ARBA00022490"/>
    </source>
</evidence>
<keyword evidence="1" id="KW-0963">Cytoplasm</keyword>
<evidence type="ECO:0000256" key="4">
    <source>
        <dbReference type="ARBA" id="ARBA00022741"/>
    </source>
</evidence>
<sequence>MYKSLLSVKETQYAIDQVRKTFQNQFSKKLKLLRVTAPLFVTEESKINDGLNGDVPVRFKVKGYLDTELQIVHSLAKWKRVALQKYGFGIHEGIYTDMNAIRRYEILDNTHSFYVDQWDWEFFIREKEANSGFLKKTVKKIYDVFLYVEKKINKEFPVLSHKLPERLTFVTSTELLDMYPGLTPEEREYAFAKKHKAFFVSQIGFPLLNGEPHDKRAFDYDNWKLNGDLIVYDAVNNQALELTSMGIRVDAKALKKQQIAAEKPNSELGAYHMKIYNKELPLSIGGGIGQSRLCMFLLEKKHIGEVQASFWPDDMIASLKSIGVKLL</sequence>
<evidence type="ECO:0000256" key="5">
    <source>
        <dbReference type="ARBA" id="ARBA00022840"/>
    </source>
</evidence>
<dbReference type="InterPro" id="IPR004618">
    <property type="entry name" value="AsnA"/>
</dbReference>
<dbReference type="PANTHER" id="PTHR30073">
    <property type="entry name" value="ASPARTATE--AMMONIA LIGASE"/>
    <property type="match status" value="1"/>
</dbReference>
<keyword evidence="2 8" id="KW-0436">Ligase</keyword>
<comment type="caution">
    <text evidence="8">The sequence shown here is derived from an EMBL/GenBank/DDBJ whole genome shotgun (WGS) entry which is preliminary data.</text>
</comment>
<name>A0AAJ1PSH1_9MOLU</name>
<keyword evidence="4" id="KW-0547">Nucleotide-binding</keyword>
<accession>A0AAJ1PSH1</accession>
<dbReference type="PROSITE" id="PS50862">
    <property type="entry name" value="AA_TRNA_LIGASE_II"/>
    <property type="match status" value="1"/>
</dbReference>
<feature type="domain" description="Aminoacyl-transfer RNA synthetases class-II family profile" evidence="7">
    <location>
        <begin position="103"/>
        <end position="312"/>
    </location>
</feature>